<geneLocation type="plasmid" evidence="2">
    <name>pYVa127/90</name>
</geneLocation>
<reference evidence="2" key="1">
    <citation type="submission" date="2003-02" db="EMBL/GenBank/DDBJ databases">
        <authorList>
            <person name="Foultier B.G.F."/>
            <person name="Bernard A."/>
            <person name="Purnelle B."/>
            <person name="Cornelis G.R."/>
        </authorList>
    </citation>
    <scope>NUCLEOTIDE SEQUENCE</scope>
    <source>
        <strain evidence="2">A127/90</strain>
        <plasmid evidence="2">pYVa127/90</plasmid>
    </source>
</reference>
<evidence type="ECO:0000256" key="1">
    <source>
        <dbReference type="SAM" id="MobiDB-lite"/>
    </source>
</evidence>
<protein>
    <submittedName>
        <fullName evidence="2">Uncharacterized protein</fullName>
    </submittedName>
</protein>
<dbReference type="KEGG" id="yew:CH47_4231"/>
<feature type="compositionally biased region" description="Basic residues" evidence="1">
    <location>
        <begin position="47"/>
        <end position="60"/>
    </location>
</feature>
<name>Q84GR2_YEREN</name>
<dbReference type="AlphaFoldDB" id="Q84GR2"/>
<gene>
    <name evidence="2" type="primary">orf155b</name>
</gene>
<feature type="region of interest" description="Disordered" evidence="1">
    <location>
        <begin position="47"/>
        <end position="72"/>
    </location>
</feature>
<dbReference type="EMBL" id="AY150843">
    <property type="protein sequence ID" value="AAO39033.1"/>
    <property type="molecule type" value="Genomic_DNA"/>
</dbReference>
<proteinExistence type="predicted"/>
<evidence type="ECO:0000313" key="2">
    <source>
        <dbReference type="EMBL" id="AAO39033.1"/>
    </source>
</evidence>
<accession>Q84GR2</accession>
<sequence length="155" mass="17448">MNEPALKPVLCPASGSLRFGSFRPTERLFFGDLIALWQYHSARHSRHHGPFARKPKHRHQPGAEKTGIPAARKGQRQDCWHLCIGHNFGWIQPGLLFQKAFQHKDRVPQRPRYNDAMKAGILIGHKVVPGDPSVITKVRPQKVNGTKVGVFTTPP</sequence>
<organism evidence="2">
    <name type="scientific">Yersinia enterocolitica</name>
    <dbReference type="NCBI Taxonomy" id="630"/>
    <lineage>
        <taxon>Bacteria</taxon>
        <taxon>Pseudomonadati</taxon>
        <taxon>Pseudomonadota</taxon>
        <taxon>Gammaproteobacteria</taxon>
        <taxon>Enterobacterales</taxon>
        <taxon>Yersiniaceae</taxon>
        <taxon>Yersinia</taxon>
    </lineage>
</organism>
<keyword evidence="2" id="KW-0614">Plasmid</keyword>